<evidence type="ECO:0000313" key="1">
    <source>
        <dbReference type="EMBL" id="SFB22781.1"/>
    </source>
</evidence>
<dbReference type="EMBL" id="FOKC01000005">
    <property type="protein sequence ID" value="SFB22781.1"/>
    <property type="molecule type" value="Genomic_DNA"/>
</dbReference>
<dbReference type="Proteomes" id="UP000199113">
    <property type="component" value="Unassembled WGS sequence"/>
</dbReference>
<evidence type="ECO:0000313" key="2">
    <source>
        <dbReference type="Proteomes" id="UP000199113"/>
    </source>
</evidence>
<protein>
    <submittedName>
        <fullName evidence="1">Uncharacterized protein</fullName>
    </submittedName>
</protein>
<reference evidence="1" key="1">
    <citation type="submission" date="2016-10" db="EMBL/GenBank/DDBJ databases">
        <authorList>
            <person name="de Groot N.N."/>
        </authorList>
    </citation>
    <scope>NUCLEOTIDE SEQUENCE [LARGE SCALE GENOMIC DNA]</scope>
    <source>
        <strain evidence="1">CGMCC 1.10697</strain>
    </source>
</reference>
<gene>
    <name evidence="1" type="ORF">SAMN05192575_105184</name>
</gene>
<organism evidence="1 2">
    <name type="scientific">Nocardioides alpinus</name>
    <dbReference type="NCBI Taxonomy" id="748909"/>
    <lineage>
        <taxon>Bacteria</taxon>
        <taxon>Bacillati</taxon>
        <taxon>Actinomycetota</taxon>
        <taxon>Actinomycetes</taxon>
        <taxon>Propionibacteriales</taxon>
        <taxon>Nocardioidaceae</taxon>
        <taxon>Nocardioides</taxon>
    </lineage>
</organism>
<proteinExistence type="predicted"/>
<dbReference type="AlphaFoldDB" id="A0A1I0ZB82"/>
<name>A0A1I0ZB82_9ACTN</name>
<sequence length="99" mass="11064">MLGQYLQDSGLGVWNYRSGVDAGGQTHAWIEQDGWIIDITAPQFKDVKEAVVVTDDDSWYHRFSRIASYPYADLSAVGPAMPALRRDYELLVADAEQQG</sequence>
<dbReference type="InterPro" id="IPR018599">
    <property type="entry name" value="DUF2026"/>
</dbReference>
<accession>A0A1I0ZB82</accession>
<dbReference type="Pfam" id="PF09641">
    <property type="entry name" value="DUF2026"/>
    <property type="match status" value="1"/>
</dbReference>
<dbReference type="InterPro" id="IPR023107">
    <property type="entry name" value="Atu2299-like_dom_sf"/>
</dbReference>
<dbReference type="Gene3D" id="3.10.550.10">
    <property type="entry name" value="Hypothetical protein Atu2299"/>
    <property type="match status" value="1"/>
</dbReference>